<name>A1AYI8_PARDP</name>
<evidence type="ECO:0000256" key="1">
    <source>
        <dbReference type="ARBA" id="ARBA00009437"/>
    </source>
</evidence>
<dbReference type="SUPFAM" id="SSF46785">
    <property type="entry name" value="Winged helix' DNA-binding domain"/>
    <property type="match status" value="1"/>
</dbReference>
<dbReference type="STRING" id="318586.Pden_0218"/>
<dbReference type="Gene3D" id="1.10.10.10">
    <property type="entry name" value="Winged helix-like DNA-binding domain superfamily/Winged helix DNA-binding domain"/>
    <property type="match status" value="1"/>
</dbReference>
<keyword evidence="2" id="KW-0805">Transcription regulation</keyword>
<dbReference type="Proteomes" id="UP000000361">
    <property type="component" value="Chromosome 1"/>
</dbReference>
<dbReference type="Pfam" id="PF00126">
    <property type="entry name" value="HTH_1"/>
    <property type="match status" value="1"/>
</dbReference>
<dbReference type="EnsemblBacteria" id="ABL68332">
    <property type="protein sequence ID" value="ABL68332"/>
    <property type="gene ID" value="Pden_0218"/>
</dbReference>
<evidence type="ECO:0000259" key="5">
    <source>
        <dbReference type="PROSITE" id="PS50931"/>
    </source>
</evidence>
<dbReference type="PROSITE" id="PS50931">
    <property type="entry name" value="HTH_LYSR"/>
    <property type="match status" value="1"/>
</dbReference>
<dbReference type="eggNOG" id="COG0583">
    <property type="taxonomic scope" value="Bacteria"/>
</dbReference>
<dbReference type="FunFam" id="1.10.10.10:FF:000001">
    <property type="entry name" value="LysR family transcriptional regulator"/>
    <property type="match status" value="1"/>
</dbReference>
<evidence type="ECO:0000256" key="3">
    <source>
        <dbReference type="ARBA" id="ARBA00023125"/>
    </source>
</evidence>
<sequence>MATRLGPCDHRHGGSREWSGWAVLIACLVRSRLPEYAATSGAGRRWKRLRYFLAVTGELHFGRAATRLEIAPPPLSRQIAALEEDLGVQLFDRSRSLIRLTQAGIVLQDHARQILNRLDVAFRETRLVDNGGAGRLRIAFVGSACCRR</sequence>
<keyword evidence="7" id="KW-1185">Reference proteome</keyword>
<dbReference type="GO" id="GO:0003677">
    <property type="term" value="F:DNA binding"/>
    <property type="evidence" value="ECO:0007669"/>
    <property type="project" value="UniProtKB-KW"/>
</dbReference>
<comment type="similarity">
    <text evidence="1">Belongs to the LysR transcriptional regulatory family.</text>
</comment>
<feature type="domain" description="HTH lysR-type" evidence="5">
    <location>
        <begin position="44"/>
        <end position="101"/>
    </location>
</feature>
<dbReference type="HOGENOM" id="CLU_1757076_0_0_5"/>
<protein>
    <submittedName>
        <fullName evidence="6">Transcriptional regulator, LysR family</fullName>
    </submittedName>
</protein>
<gene>
    <name evidence="6" type="ordered locus">Pden_0218</name>
</gene>
<dbReference type="PANTHER" id="PTHR30346:SF0">
    <property type="entry name" value="HCA OPERON TRANSCRIPTIONAL ACTIVATOR HCAR"/>
    <property type="match status" value="1"/>
</dbReference>
<accession>A1AYI8</accession>
<evidence type="ECO:0000256" key="2">
    <source>
        <dbReference type="ARBA" id="ARBA00023015"/>
    </source>
</evidence>
<dbReference type="GO" id="GO:0032993">
    <property type="term" value="C:protein-DNA complex"/>
    <property type="evidence" value="ECO:0007669"/>
    <property type="project" value="TreeGrafter"/>
</dbReference>
<organism evidence="6 7">
    <name type="scientific">Paracoccus denitrificans (strain Pd 1222)</name>
    <dbReference type="NCBI Taxonomy" id="318586"/>
    <lineage>
        <taxon>Bacteria</taxon>
        <taxon>Pseudomonadati</taxon>
        <taxon>Pseudomonadota</taxon>
        <taxon>Alphaproteobacteria</taxon>
        <taxon>Rhodobacterales</taxon>
        <taxon>Paracoccaceae</taxon>
        <taxon>Paracoccus</taxon>
    </lineage>
</organism>
<keyword evidence="4" id="KW-0804">Transcription</keyword>
<evidence type="ECO:0000313" key="6">
    <source>
        <dbReference type="EMBL" id="ABL68332.1"/>
    </source>
</evidence>
<dbReference type="InterPro" id="IPR036388">
    <property type="entry name" value="WH-like_DNA-bd_sf"/>
</dbReference>
<dbReference type="AlphaFoldDB" id="A1AYI8"/>
<dbReference type="GO" id="GO:0003700">
    <property type="term" value="F:DNA-binding transcription factor activity"/>
    <property type="evidence" value="ECO:0007669"/>
    <property type="project" value="InterPro"/>
</dbReference>
<dbReference type="PANTHER" id="PTHR30346">
    <property type="entry name" value="TRANSCRIPTIONAL DUAL REGULATOR HCAR-RELATED"/>
    <property type="match status" value="1"/>
</dbReference>
<dbReference type="EMBL" id="CP000489">
    <property type="protein sequence ID" value="ABL68332.1"/>
    <property type="molecule type" value="Genomic_DNA"/>
</dbReference>
<dbReference type="KEGG" id="pde:Pden_0218"/>
<keyword evidence="3" id="KW-0238">DNA-binding</keyword>
<dbReference type="InterPro" id="IPR036390">
    <property type="entry name" value="WH_DNA-bd_sf"/>
</dbReference>
<dbReference type="PRINTS" id="PR00039">
    <property type="entry name" value="HTHLYSR"/>
</dbReference>
<proteinExistence type="inferred from homology"/>
<evidence type="ECO:0000256" key="4">
    <source>
        <dbReference type="ARBA" id="ARBA00023163"/>
    </source>
</evidence>
<evidence type="ECO:0000313" key="7">
    <source>
        <dbReference type="Proteomes" id="UP000000361"/>
    </source>
</evidence>
<reference evidence="7" key="1">
    <citation type="submission" date="2006-12" db="EMBL/GenBank/DDBJ databases">
        <title>Complete sequence of chromosome 1 of Paracoccus denitrificans PD1222.</title>
        <authorList>
            <person name="Copeland A."/>
            <person name="Lucas S."/>
            <person name="Lapidus A."/>
            <person name="Barry K."/>
            <person name="Detter J.C."/>
            <person name="Glavina del Rio T."/>
            <person name="Hammon N."/>
            <person name="Israni S."/>
            <person name="Dalin E."/>
            <person name="Tice H."/>
            <person name="Pitluck S."/>
            <person name="Munk A.C."/>
            <person name="Brettin T."/>
            <person name="Bruce D."/>
            <person name="Han C."/>
            <person name="Tapia R."/>
            <person name="Gilna P."/>
            <person name="Schmutz J."/>
            <person name="Larimer F."/>
            <person name="Land M."/>
            <person name="Hauser L."/>
            <person name="Kyrpides N."/>
            <person name="Lykidis A."/>
            <person name="Spiro S."/>
            <person name="Richardson D.J."/>
            <person name="Moir J.W.B."/>
            <person name="Ferguson S.J."/>
            <person name="van Spanning R.J.M."/>
            <person name="Richardson P."/>
        </authorList>
    </citation>
    <scope>NUCLEOTIDE SEQUENCE [LARGE SCALE GENOMIC DNA]</scope>
    <source>
        <strain evidence="7">Pd 1222</strain>
    </source>
</reference>
<dbReference type="InterPro" id="IPR000847">
    <property type="entry name" value="LysR_HTH_N"/>
</dbReference>